<dbReference type="RefSeq" id="WP_106988521.1">
    <property type="nucleotide sequence ID" value="NZ_PYLP01000016.1"/>
</dbReference>
<feature type="transmembrane region" description="Helical" evidence="1">
    <location>
        <begin position="209"/>
        <end position="227"/>
    </location>
</feature>
<keyword evidence="3" id="KW-1185">Reference proteome</keyword>
<evidence type="ECO:0000313" key="2">
    <source>
        <dbReference type="EMBL" id="PST38246.1"/>
    </source>
</evidence>
<accession>A0A2T3FSJ2</accession>
<comment type="caution">
    <text evidence="2">The sequence shown here is derived from an EMBL/GenBank/DDBJ whole genome shotgun (WGS) entry which is preliminary data.</text>
</comment>
<reference evidence="3" key="1">
    <citation type="submission" date="2018-03" db="EMBL/GenBank/DDBJ databases">
        <title>Lachnoclostridium SNUG30370 gen.nov., sp.nov., isolated from human faeces.</title>
        <authorList>
            <person name="Seo B."/>
            <person name="Jeon K."/>
            <person name="Ko G."/>
        </authorList>
    </citation>
    <scope>NUCLEOTIDE SEQUENCE [LARGE SCALE GENOMIC DNA]</scope>
    <source>
        <strain evidence="3">SNUG30370</strain>
    </source>
</reference>
<dbReference type="EMBL" id="PYLP01000016">
    <property type="protein sequence ID" value="PST38246.1"/>
    <property type="molecule type" value="Genomic_DNA"/>
</dbReference>
<gene>
    <name evidence="2" type="ORF">C7U55_10465</name>
</gene>
<dbReference type="AlphaFoldDB" id="A0A2T3FSJ2"/>
<keyword evidence="1" id="KW-1133">Transmembrane helix</keyword>
<dbReference type="GeneID" id="77471513"/>
<name>A0A2T3FSJ2_9FIRM</name>
<evidence type="ECO:0000256" key="1">
    <source>
        <dbReference type="SAM" id="Phobius"/>
    </source>
</evidence>
<protein>
    <submittedName>
        <fullName evidence="2">Uncharacterized protein</fullName>
    </submittedName>
</protein>
<feature type="transmembrane region" description="Helical" evidence="1">
    <location>
        <begin position="178"/>
        <end position="197"/>
    </location>
</feature>
<proteinExistence type="predicted"/>
<feature type="transmembrane region" description="Helical" evidence="1">
    <location>
        <begin position="31"/>
        <end position="53"/>
    </location>
</feature>
<keyword evidence="1" id="KW-0472">Membrane</keyword>
<dbReference type="Proteomes" id="UP000241201">
    <property type="component" value="Unassembled WGS sequence"/>
</dbReference>
<sequence>MNEDLKNVDDFYKEFDETCTKKAVINELGKLYPYVYYIEVALIYLIVIGYYLYKFVKNGFNFEEFSLNSTQAIWHYVVTLIAFMFVAIVIIVVGEVILIKKIKKKNDITQTGYQLFFNTIRIPNVNKTIENLLEKKRKEFVRKNMNSYSKEEIINIYKFTRDDINNISLEISNTSNSGTYVSFLTILVTAFFTWFLNESDFSFKNGYDLLIIAVAIFFVILVVYLSYRFLIYIYNLFESYFLLSVLKKEEKEMKQFLYFIKKVIINYDYYKEEIKCMNDNVPKNAVLTQEDKDRLHERPYFTFVEANRSSLSNNLFFIDLTFKNDGLEKSFRTYPESNGKTNILNKTVSFKRVEPNRTPVIKVDQEFTTTWCFDDAKNFENCMVNVVIEFLDVLERKYTQSFEIALSMVNGEIHGDAISYSDPVLKSE</sequence>
<organism evidence="2 3">
    <name type="scientific">Faecalibacillus faecis</name>
    <dbReference type="NCBI Taxonomy" id="1982628"/>
    <lineage>
        <taxon>Bacteria</taxon>
        <taxon>Bacillati</taxon>
        <taxon>Bacillota</taxon>
        <taxon>Erysipelotrichia</taxon>
        <taxon>Erysipelotrichales</taxon>
        <taxon>Coprobacillaceae</taxon>
        <taxon>Faecalibacillus</taxon>
    </lineage>
</organism>
<keyword evidence="1" id="KW-0812">Transmembrane</keyword>
<feature type="transmembrane region" description="Helical" evidence="1">
    <location>
        <begin position="73"/>
        <end position="98"/>
    </location>
</feature>
<evidence type="ECO:0000313" key="3">
    <source>
        <dbReference type="Proteomes" id="UP000241201"/>
    </source>
</evidence>